<dbReference type="InterPro" id="IPR046714">
    <property type="entry name" value="DUF6787"/>
</dbReference>
<dbReference type="RefSeq" id="WP_166918911.1">
    <property type="nucleotide sequence ID" value="NZ_JAASRN010000002.1"/>
</dbReference>
<accession>A0A846MPY8</accession>
<dbReference type="EMBL" id="JAASRN010000002">
    <property type="protein sequence ID" value="NIK73633.1"/>
    <property type="molecule type" value="Genomic_DNA"/>
</dbReference>
<feature type="transmembrane region" description="Helical" evidence="1">
    <location>
        <begin position="21"/>
        <end position="44"/>
    </location>
</feature>
<gene>
    <name evidence="3" type="ORF">FHS56_001146</name>
</gene>
<dbReference type="AlphaFoldDB" id="A0A846MPY8"/>
<keyword evidence="4" id="KW-1185">Reference proteome</keyword>
<proteinExistence type="predicted"/>
<name>A0A846MPY8_9BACT</name>
<protein>
    <recommendedName>
        <fullName evidence="2">DUF6787 domain-containing protein</fullName>
    </recommendedName>
</protein>
<dbReference type="Pfam" id="PF20584">
    <property type="entry name" value="DUF6787"/>
    <property type="match status" value="1"/>
</dbReference>
<feature type="domain" description="DUF6787" evidence="2">
    <location>
        <begin position="29"/>
        <end position="104"/>
    </location>
</feature>
<keyword evidence="1" id="KW-1133">Transmembrane helix</keyword>
<organism evidence="3 4">
    <name type="scientific">Thermonema lapsum</name>
    <dbReference type="NCBI Taxonomy" id="28195"/>
    <lineage>
        <taxon>Bacteria</taxon>
        <taxon>Pseudomonadati</taxon>
        <taxon>Bacteroidota</taxon>
        <taxon>Cytophagia</taxon>
        <taxon>Cytophagales</taxon>
        <taxon>Thermonemataceae</taxon>
        <taxon>Thermonema</taxon>
    </lineage>
</organism>
<evidence type="ECO:0000259" key="2">
    <source>
        <dbReference type="Pfam" id="PF20584"/>
    </source>
</evidence>
<reference evidence="3 4" key="1">
    <citation type="submission" date="2020-03" db="EMBL/GenBank/DDBJ databases">
        <title>Genomic Encyclopedia of Type Strains, Phase IV (KMG-IV): sequencing the most valuable type-strain genomes for metagenomic binning, comparative biology and taxonomic classification.</title>
        <authorList>
            <person name="Goeker M."/>
        </authorList>
    </citation>
    <scope>NUCLEOTIDE SEQUENCE [LARGE SCALE GENOMIC DNA]</scope>
    <source>
        <strain evidence="3 4">DSM 5718</strain>
    </source>
</reference>
<evidence type="ECO:0000313" key="3">
    <source>
        <dbReference type="EMBL" id="NIK73633.1"/>
    </source>
</evidence>
<dbReference type="Proteomes" id="UP000537126">
    <property type="component" value="Unassembled WGS sequence"/>
</dbReference>
<keyword evidence="1" id="KW-0472">Membrane</keyword>
<sequence>MKDNNGRQASWLQRLQRRWGLQSSAQVWVILLVFACTGTTAVYIKKPLFSLLGIDADTPWYWRTFWWLLIVLPAYQVLLLFYGFLFGQFHFFYNFEKRLFARLLGCKKKPSTKSEEKEPST</sequence>
<feature type="transmembrane region" description="Helical" evidence="1">
    <location>
        <begin position="64"/>
        <end position="93"/>
    </location>
</feature>
<keyword evidence="1" id="KW-0812">Transmembrane</keyword>
<evidence type="ECO:0000313" key="4">
    <source>
        <dbReference type="Proteomes" id="UP000537126"/>
    </source>
</evidence>
<evidence type="ECO:0000256" key="1">
    <source>
        <dbReference type="SAM" id="Phobius"/>
    </source>
</evidence>
<comment type="caution">
    <text evidence="3">The sequence shown here is derived from an EMBL/GenBank/DDBJ whole genome shotgun (WGS) entry which is preliminary data.</text>
</comment>